<accession>A0ABW2DE82</accession>
<evidence type="ECO:0000313" key="2">
    <source>
        <dbReference type="Proteomes" id="UP001596470"/>
    </source>
</evidence>
<evidence type="ECO:0000313" key="1">
    <source>
        <dbReference type="EMBL" id="MFC6959511.1"/>
    </source>
</evidence>
<sequence>MIMRLARSLGYDVVEVDDGDGTLAVGGHDGASALRVGWRPLIVEGYTGSGSIDRFAIRTRDARHRESLRDMRERLRGPASDTDPVDLAAPILKLLAPGAYGVRRWPDANVHIEPFGENRSAWWYPYEPIGTEGTAVIPTDVWPPPGEDTVTEYAAAIAGGERPLAVLLRSEPPGDEQDCAAFLIDGHHKLAAYRRTGTAPHFLDIARLADRRPCDPGDLRAVIGGDGSLEQSASNLMRYLEHARK</sequence>
<comment type="caution">
    <text evidence="1">The sequence shown here is derived from an EMBL/GenBank/DDBJ whole genome shotgun (WGS) entry which is preliminary data.</text>
</comment>
<reference evidence="2" key="1">
    <citation type="journal article" date="2019" name="Int. J. Syst. Evol. Microbiol.">
        <title>The Global Catalogue of Microorganisms (GCM) 10K type strain sequencing project: providing services to taxonomists for standard genome sequencing and annotation.</title>
        <authorList>
            <consortium name="The Broad Institute Genomics Platform"/>
            <consortium name="The Broad Institute Genome Sequencing Center for Infectious Disease"/>
            <person name="Wu L."/>
            <person name="Ma J."/>
        </authorList>
    </citation>
    <scope>NUCLEOTIDE SEQUENCE [LARGE SCALE GENOMIC DNA]</scope>
    <source>
        <strain evidence="2">KACC 12634</strain>
    </source>
</reference>
<dbReference type="EMBL" id="JBHSYS010000004">
    <property type="protein sequence ID" value="MFC6959511.1"/>
    <property type="molecule type" value="Genomic_DNA"/>
</dbReference>
<dbReference type="Proteomes" id="UP001596470">
    <property type="component" value="Unassembled WGS sequence"/>
</dbReference>
<proteinExistence type="predicted"/>
<organism evidence="1 2">
    <name type="scientific">Glycomyces mayteni</name>
    <dbReference type="NCBI Taxonomy" id="543887"/>
    <lineage>
        <taxon>Bacteria</taxon>
        <taxon>Bacillati</taxon>
        <taxon>Actinomycetota</taxon>
        <taxon>Actinomycetes</taxon>
        <taxon>Glycomycetales</taxon>
        <taxon>Glycomycetaceae</taxon>
        <taxon>Glycomyces</taxon>
    </lineage>
</organism>
<dbReference type="RefSeq" id="WP_382345482.1">
    <property type="nucleotide sequence ID" value="NZ_JBHMBP010000001.1"/>
</dbReference>
<protein>
    <recommendedName>
        <fullName evidence="3">ParB-like nuclease domain-containing protein</fullName>
    </recommendedName>
</protein>
<keyword evidence="2" id="KW-1185">Reference proteome</keyword>
<evidence type="ECO:0008006" key="3">
    <source>
        <dbReference type="Google" id="ProtNLM"/>
    </source>
</evidence>
<name>A0ABW2DE82_9ACTN</name>
<gene>
    <name evidence="1" type="ORF">ACFQS3_20150</name>
</gene>